<keyword evidence="3" id="KW-1185">Reference proteome</keyword>
<evidence type="ECO:0000313" key="3">
    <source>
        <dbReference type="Proteomes" id="UP001652642"/>
    </source>
</evidence>
<evidence type="ECO:0000256" key="1">
    <source>
        <dbReference type="SAM" id="Coils"/>
    </source>
</evidence>
<gene>
    <name evidence="4" type="primary">CCDC7</name>
</gene>
<keyword evidence="1" id="KW-0175">Coiled coil</keyword>
<feature type="compositionally biased region" description="Basic and acidic residues" evidence="2">
    <location>
        <begin position="507"/>
        <end position="530"/>
    </location>
</feature>
<organism evidence="3 4">
    <name type="scientific">Pogona vitticeps</name>
    <name type="common">central bearded dragon</name>
    <dbReference type="NCBI Taxonomy" id="103695"/>
    <lineage>
        <taxon>Eukaryota</taxon>
        <taxon>Metazoa</taxon>
        <taxon>Chordata</taxon>
        <taxon>Craniata</taxon>
        <taxon>Vertebrata</taxon>
        <taxon>Euteleostomi</taxon>
        <taxon>Lepidosauria</taxon>
        <taxon>Squamata</taxon>
        <taxon>Bifurcata</taxon>
        <taxon>Unidentata</taxon>
        <taxon>Episquamata</taxon>
        <taxon>Toxicofera</taxon>
        <taxon>Iguania</taxon>
        <taxon>Acrodonta</taxon>
        <taxon>Agamidae</taxon>
        <taxon>Amphibolurinae</taxon>
        <taxon>Pogona</taxon>
    </lineage>
</organism>
<feature type="region of interest" description="Disordered" evidence="2">
    <location>
        <begin position="1"/>
        <end position="30"/>
    </location>
</feature>
<feature type="region of interest" description="Disordered" evidence="2">
    <location>
        <begin position="78"/>
        <end position="106"/>
    </location>
</feature>
<feature type="compositionally biased region" description="Basic and acidic residues" evidence="2">
    <location>
        <begin position="606"/>
        <end position="615"/>
    </location>
</feature>
<feature type="coiled-coil region" evidence="1">
    <location>
        <begin position="1607"/>
        <end position="1663"/>
    </location>
</feature>
<name>A0ABM5GN21_9SAUR</name>
<reference evidence="4" key="1">
    <citation type="submission" date="2025-08" db="UniProtKB">
        <authorList>
            <consortium name="RefSeq"/>
        </authorList>
    </citation>
    <scope>IDENTIFICATION</scope>
</reference>
<dbReference type="RefSeq" id="XP_072859058.1">
    <property type="nucleotide sequence ID" value="XM_073002957.1"/>
</dbReference>
<feature type="coiled-coil region" evidence="1">
    <location>
        <begin position="960"/>
        <end position="1065"/>
    </location>
</feature>
<feature type="coiled-coil region" evidence="1">
    <location>
        <begin position="1116"/>
        <end position="1176"/>
    </location>
</feature>
<proteinExistence type="predicted"/>
<feature type="region of interest" description="Disordered" evidence="2">
    <location>
        <begin position="403"/>
        <end position="619"/>
    </location>
</feature>
<feature type="compositionally biased region" description="Acidic residues" evidence="2">
    <location>
        <begin position="86"/>
        <end position="100"/>
    </location>
</feature>
<feature type="coiled-coil region" evidence="1">
    <location>
        <begin position="846"/>
        <end position="936"/>
    </location>
</feature>
<feature type="coiled-coil region" evidence="1">
    <location>
        <begin position="1205"/>
        <end position="1258"/>
    </location>
</feature>
<feature type="compositionally biased region" description="Basic and acidic residues" evidence="2">
    <location>
        <begin position="562"/>
        <end position="575"/>
    </location>
</feature>
<dbReference type="PANTHER" id="PTHR22035">
    <property type="entry name" value="COILED-COIL DOMAIN-CONTAINING PROTEIN 7"/>
    <property type="match status" value="1"/>
</dbReference>
<evidence type="ECO:0000313" key="4">
    <source>
        <dbReference type="RefSeq" id="XP_072859058.1"/>
    </source>
</evidence>
<feature type="coiled-coil region" evidence="1">
    <location>
        <begin position="275"/>
        <end position="316"/>
    </location>
</feature>
<dbReference type="Pfam" id="PF15368">
    <property type="entry name" value="BioT2"/>
    <property type="match status" value="1"/>
</dbReference>
<protein>
    <submittedName>
        <fullName evidence="4">Uncharacterized protein CCDC7 isoform X1</fullName>
    </submittedName>
</protein>
<evidence type="ECO:0000256" key="2">
    <source>
        <dbReference type="SAM" id="MobiDB-lite"/>
    </source>
</evidence>
<sequence length="2456" mass="280302">MQAAKVKTKTKDYSPPGSKKRGRAKFEPEAMVLMPAVPPESVTQYSLSLPSANKDRMLDEMDMLRNITENLNKIVSTMEGTYTKDDEIEEEGEYEEEEEPAAPKEEHEDMTSFLICCSHLRNQLEKALYEEKQILESLLKWFEKEVHEMEEMGEEQLIPDWQIPLADKNITDNISKLLNRIQRLEELKGRIQELPKLIQLSAPKQEKKRPITPVAPAQKDPRNIIEELAMKHATEDVMNMVQVFQDDAGQPQTIETMNNRMIEIMKVFERQTNKLHRVANEQDVLEGKLQKIQQEFRKLAEEKEIMEDELQKMKGSELPEKVGPDARKKILQKVEKAKGEEKPSSAPAEKVQPFAGRQKEHHKMKEDLAKAQANIQSLENEKKMLEEKLKKALEEAEMAKSQLAEIPPTIPDWQFPYTTVVEDDKDIPKKGKKMKSKAKGEDRTDLKQLSASGLDRAGHKLQRDTGKAGEAQDLSTAPELKDVKQKKKLSGVQEKELPKQVSQSEITSRDKKEESKKMKVKTEGKSETVDSKGAAKSKETAEIKRGRSIIKGTGKEIPPTIQEKEQLPDSTEIKKMLPVTLDTSPEETLPPDSKRRKTEIMMSPEFDTKEEKEDSLSSEQKLLPKFQVEESAELEKIMGVSETGPEVGIVVTPEPTGTMEGIPAVLTSGKILTEEGIPGVPIDVRYGDVETKDRINKTMLQLADNLKELEGMPEAETLAKLLLEPGKSMDELSDRQKLQLLQTLNELVTPDEIQQTGKEEEEQKEKKRKLFENVASTLHHLQQIQVPEAGQSEEEINEMRRKRRVLLGNLESILEDVEQPKSAVEPTQEDFDREINKLSEERSLLLASLESNMKDLEQAQALATAQPSEGNENKIKELLKQRELLAANLETNLHDLQRLKSFEIGLTEKDRHGDKLEELTKQRKHLAEELKAAVTDIQEMRRPSQRSLFARPSELEVYQMYKLSEKKQQLLEKLKSNQKELQEAQELAATQPGSVNEQKLQELADQNKYLTAELESTLEEMQRTVFLQPVEREIDKLSSRKQDLLEKLESNRKELQEAQELAVIKPGSISEHKLQELMKQRRHLTADLETTMYELQKARDFASEGVAIIRPSGIQLYELSSKKQELLEKLESNQKELQEAQELAATQPGSISEHKLQELTEQRKLLTKELEETLYDIRKAEQYASGRALTGRPAEKELRDLSVKKHILEEKLEYNRKELEEARNLAASHPGSISEHKLQELEEQGRALAADLQATMQHIQKVHSVSERTQLELAERALYELSEKKHLLQSYLESNLKAIQEAQALAAIQPDSVSEHKLQELFEERRRLTADLKAAEQDLREAEHRALDRALIDQPTDSELYDLFEKKNLLQANLDSNWKELQEAQSLAATQPSSVNEQRLQKLNEERKYLDEDLQKTVRDIVQRSFSIKGLTGKPVETELYELSERKQQLLEKLKGLQELQAIAATQPGIAGEEKRKQLAEQRRRLAADLEATVHDMQKAQHISETPLMLRPSEMKLYELSEKKRLLLESLASNRKELQEAQALADAQPGSISDHRLQTLTEQRRQLTQDLKATVHDIQEIQHRASQRALTGRSTDLLAERELFELSEKKQLLMESLQAKQKELQEAETLETSQPGSISELKIQELKEQKTRLTAALEATIHDIRGIQHRISRRVLLGEPGGWDLYKLSQWKQLLLEHLESHLKETHALATTEPDEKKIQELNEQRKILIENLEAVVQDIQELKAHISEATSTIKPIDSGQLLERKKWLLECLEMNMKNLQAAQRFATTNPSSINEQKVQDLIDERRLLTAGLEAVIQDLQDIESLPQEEVGKKTREKILEELSEKKRIFLQNLASNLKDLKEAQALAAAQPDGISEQKVQELTEQRRLLAVGLEAIVREIQGLVSGKVEILQPSERELAKLSEKRIVFFENMELNLEEMKDLQALERSGLHGMNEQKMQQLAEKRALLAANFESFLEDMQEAQDVDSDHIVMTRPDGKKVNDLIELSRLETKLDELEEVEALSHHQFNNIRSKIHKLKQQKRNLIDKWEVPPLDGYPEAYAIDKKDKEKAVKEFLEQRKGLFTYLQSSIRDLQQKGIIQQGSMPEDITEDISEEGDVLDLMVVPIDLLQSEAAPFGTKYGQIDEKTAKRKALAAKLEANIKDFQAGFEAEKIEKTRHAGPREFSETPGRPRIIITAQSSDQQQIKPSHSGLQIQISKAPVIRRLKSDRTPQKRTVVQDQQDDAVLPRIPKPDYTDIKTPETEFDAAVQDQQDKSIYKEIESTSRRQQPLTLPLLSPSGVDVRHPVDDALQEILNYNKSLLPSHKANLQKALQIAQQQLQQQQASMLAEKLRNISTFFPQPPGTTRFHDYSLQPSQPGWESNQLPQKGYAHKLKMLKRKILGPELKALWQAPPPTQGPGTAANLDQEADPIVICGKGVSPYRKHGAFPVIKQNLRH</sequence>
<feature type="compositionally biased region" description="Basic and acidic residues" evidence="2">
    <location>
        <begin position="456"/>
        <end position="467"/>
    </location>
</feature>
<dbReference type="InterPro" id="IPR029272">
    <property type="entry name" value="CCDC7"/>
</dbReference>
<feature type="region of interest" description="Disordered" evidence="2">
    <location>
        <begin position="336"/>
        <end position="365"/>
    </location>
</feature>
<feature type="compositionally biased region" description="Basic and acidic residues" evidence="2">
    <location>
        <begin position="536"/>
        <end position="545"/>
    </location>
</feature>
<feature type="coiled-coil region" evidence="1">
    <location>
        <begin position="1719"/>
        <end position="1790"/>
    </location>
</feature>
<dbReference type="PANTHER" id="PTHR22035:SF4">
    <property type="entry name" value="COILED-COIL DOMAIN-CONTAINING PROTEIN 7"/>
    <property type="match status" value="1"/>
</dbReference>
<accession>A0ABM5GN21</accession>
<feature type="coiled-coil region" evidence="1">
    <location>
        <begin position="2000"/>
        <end position="2048"/>
    </location>
</feature>
<feature type="coiled-coil region" evidence="1">
    <location>
        <begin position="1318"/>
        <end position="1345"/>
    </location>
</feature>
<dbReference type="GeneID" id="110082737"/>
<feature type="coiled-coil region" evidence="1">
    <location>
        <begin position="1400"/>
        <end position="1460"/>
    </location>
</feature>
<feature type="coiled-coil region" evidence="1">
    <location>
        <begin position="167"/>
        <end position="194"/>
    </location>
</feature>
<feature type="coiled-coil region" evidence="1">
    <location>
        <begin position="1521"/>
        <end position="1577"/>
    </location>
</feature>
<dbReference type="Proteomes" id="UP001652642">
    <property type="component" value="Chromosome 6"/>
</dbReference>